<dbReference type="EMBL" id="JAWWNJ010000139">
    <property type="protein sequence ID" value="KAK6984287.1"/>
    <property type="molecule type" value="Genomic_DNA"/>
</dbReference>
<accession>A0AAV9ZJC6</accession>
<comment type="caution">
    <text evidence="1">The sequence shown here is derived from an EMBL/GenBank/DDBJ whole genome shotgun (WGS) entry which is preliminary data.</text>
</comment>
<sequence>MCTKFFASGEVTEKSKLGKAAGQECHQKYVCIDIPDDVKQIIQNNPKLRSYQLWKKILKSHPDPAFSQKAVYNLCAKQNQSEWRRTENELESAKILLAEFTKDSSGNYLPLFTLQHTALSGGCIALAFAQPPLIRKWAGTIREVALDSTFNTTKAGYECFALLGEVFGSGLPKEQYIRRFIRRFIDHWSLEIIQSLSDKDITEINALLAELPDDIKHQVCFWHSIRITFAEFHWIDRIFIPLGQLDPELQTPAC</sequence>
<reference evidence="1 2" key="1">
    <citation type="journal article" date="2024" name="J Genomics">
        <title>Draft genome sequencing and assembly of Favolaschia claudopus CIRM-BRFM 2984 isolated from oak limbs.</title>
        <authorList>
            <person name="Navarro D."/>
            <person name="Drula E."/>
            <person name="Chaduli D."/>
            <person name="Cazenave R."/>
            <person name="Ahrendt S."/>
            <person name="Wang J."/>
            <person name="Lipzen A."/>
            <person name="Daum C."/>
            <person name="Barry K."/>
            <person name="Grigoriev I.V."/>
            <person name="Favel A."/>
            <person name="Rosso M.N."/>
            <person name="Martin F."/>
        </authorList>
    </citation>
    <scope>NUCLEOTIDE SEQUENCE [LARGE SCALE GENOMIC DNA]</scope>
    <source>
        <strain evidence="1 2">CIRM-BRFM 2984</strain>
    </source>
</reference>
<organism evidence="1 2">
    <name type="scientific">Favolaschia claudopus</name>
    <dbReference type="NCBI Taxonomy" id="2862362"/>
    <lineage>
        <taxon>Eukaryota</taxon>
        <taxon>Fungi</taxon>
        <taxon>Dikarya</taxon>
        <taxon>Basidiomycota</taxon>
        <taxon>Agaricomycotina</taxon>
        <taxon>Agaricomycetes</taxon>
        <taxon>Agaricomycetidae</taxon>
        <taxon>Agaricales</taxon>
        <taxon>Marasmiineae</taxon>
        <taxon>Mycenaceae</taxon>
        <taxon>Favolaschia</taxon>
    </lineage>
</organism>
<dbReference type="Proteomes" id="UP001362999">
    <property type="component" value="Unassembled WGS sequence"/>
</dbReference>
<gene>
    <name evidence="1" type="ORF">R3P38DRAFT_3332864</name>
</gene>
<name>A0AAV9ZJC6_9AGAR</name>
<keyword evidence="2" id="KW-1185">Reference proteome</keyword>
<dbReference type="AlphaFoldDB" id="A0AAV9ZJC6"/>
<proteinExistence type="predicted"/>
<evidence type="ECO:0000313" key="2">
    <source>
        <dbReference type="Proteomes" id="UP001362999"/>
    </source>
</evidence>
<protein>
    <recommendedName>
        <fullName evidence="3">MULE transposase domain-containing protein</fullName>
    </recommendedName>
</protein>
<evidence type="ECO:0000313" key="1">
    <source>
        <dbReference type="EMBL" id="KAK6984287.1"/>
    </source>
</evidence>
<evidence type="ECO:0008006" key="3">
    <source>
        <dbReference type="Google" id="ProtNLM"/>
    </source>
</evidence>